<sequence length="109" mass="12898">MKEFVIISALEELCKMNEKEKKKLQSQIGDNVLKEIVPRINELAHKAKKEGLTEVEKIERAELRKKYVARFRDNFKKQVELMKVYDKNGNEITSDKVKKIQRHKGLRDD</sequence>
<evidence type="ECO:0000256" key="1">
    <source>
        <dbReference type="ARBA" id="ARBA00022490"/>
    </source>
</evidence>
<proteinExistence type="inferred from homology"/>
<dbReference type="PATRIC" id="fig|797515.3.peg.2490"/>
<comment type="subcellular location">
    <subcellularLocation>
        <location evidence="2">Cytoplasm</location>
    </subcellularLocation>
</comment>
<name>G9ZSM7_9LACO</name>
<dbReference type="SUPFAM" id="SSF158221">
    <property type="entry name" value="YnzC-like"/>
    <property type="match status" value="1"/>
</dbReference>
<dbReference type="Gene3D" id="1.10.287.540">
    <property type="entry name" value="Helix hairpin bin"/>
    <property type="match status" value="1"/>
</dbReference>
<dbReference type="HOGENOM" id="CLU_173137_0_1_9"/>
<organism evidence="3 4">
    <name type="scientific">Lentilactobacillus parafarraginis F0439</name>
    <dbReference type="NCBI Taxonomy" id="797515"/>
    <lineage>
        <taxon>Bacteria</taxon>
        <taxon>Bacillati</taxon>
        <taxon>Bacillota</taxon>
        <taxon>Bacilli</taxon>
        <taxon>Lactobacillales</taxon>
        <taxon>Lactobacillaceae</taxon>
        <taxon>Lentilactobacillus</taxon>
    </lineage>
</organism>
<reference evidence="3 4" key="1">
    <citation type="submission" date="2011-09" db="EMBL/GenBank/DDBJ databases">
        <authorList>
            <person name="Weinstock G."/>
            <person name="Sodergren E."/>
            <person name="Clifton S."/>
            <person name="Fulton L."/>
            <person name="Fulton B."/>
            <person name="Courtney L."/>
            <person name="Fronick C."/>
            <person name="Harrison M."/>
            <person name="Strong C."/>
            <person name="Farmer C."/>
            <person name="Delahaunty K."/>
            <person name="Markovic C."/>
            <person name="Hall O."/>
            <person name="Minx P."/>
            <person name="Tomlinson C."/>
            <person name="Mitreva M."/>
            <person name="Hou S."/>
            <person name="Chen J."/>
            <person name="Wollam A."/>
            <person name="Pepin K.H."/>
            <person name="Johnson M."/>
            <person name="Bhonagiri V."/>
            <person name="Zhang X."/>
            <person name="Suruliraj S."/>
            <person name="Warren W."/>
            <person name="Chinwalla A."/>
            <person name="Mardis E.R."/>
            <person name="Wilson R.K."/>
        </authorList>
    </citation>
    <scope>NUCLEOTIDE SEQUENCE [LARGE SCALE GENOMIC DNA]</scope>
    <source>
        <strain evidence="3 4">F0439</strain>
    </source>
</reference>
<dbReference type="Pfam" id="PF05979">
    <property type="entry name" value="DUF896"/>
    <property type="match status" value="1"/>
</dbReference>
<dbReference type="PANTHER" id="PTHR37300">
    <property type="entry name" value="UPF0291 PROTEIN CBO2609/CLC_2481"/>
    <property type="match status" value="1"/>
</dbReference>
<accession>G9ZSM7</accession>
<comment type="caution">
    <text evidence="3">The sequence shown here is derived from an EMBL/GenBank/DDBJ whole genome shotgun (WGS) entry which is preliminary data.</text>
</comment>
<dbReference type="HAMAP" id="MF_01103">
    <property type="entry name" value="UPF0291"/>
    <property type="match status" value="1"/>
</dbReference>
<dbReference type="AlphaFoldDB" id="G9ZSM7"/>
<keyword evidence="4" id="KW-1185">Reference proteome</keyword>
<dbReference type="STRING" id="797515.HMPREF9103_02746"/>
<comment type="similarity">
    <text evidence="2">Belongs to the UPF0291 family.</text>
</comment>
<dbReference type="GO" id="GO:0005737">
    <property type="term" value="C:cytoplasm"/>
    <property type="evidence" value="ECO:0007669"/>
    <property type="project" value="UniProtKB-SubCell"/>
</dbReference>
<evidence type="ECO:0000313" key="3">
    <source>
        <dbReference type="EMBL" id="EHL95790.1"/>
    </source>
</evidence>
<evidence type="ECO:0000256" key="2">
    <source>
        <dbReference type="HAMAP-Rule" id="MF_01103"/>
    </source>
</evidence>
<dbReference type="eggNOG" id="COG4224">
    <property type="taxonomic scope" value="Bacteria"/>
</dbReference>
<protein>
    <recommendedName>
        <fullName evidence="2">UPF0291 protein HMPREF9103_02746</fullName>
    </recommendedName>
</protein>
<dbReference type="EMBL" id="AGEY01000196">
    <property type="protein sequence ID" value="EHL95790.1"/>
    <property type="molecule type" value="Genomic_DNA"/>
</dbReference>
<gene>
    <name evidence="3" type="ORF">HMPREF9103_02746</name>
</gene>
<keyword evidence="1 2" id="KW-0963">Cytoplasm</keyword>
<evidence type="ECO:0000313" key="4">
    <source>
        <dbReference type="Proteomes" id="UP000004625"/>
    </source>
</evidence>
<dbReference type="InterPro" id="IPR009242">
    <property type="entry name" value="DUF896"/>
</dbReference>
<dbReference type="PANTHER" id="PTHR37300:SF1">
    <property type="entry name" value="UPF0291 PROTEIN YNZC"/>
    <property type="match status" value="1"/>
</dbReference>
<dbReference type="Proteomes" id="UP000004625">
    <property type="component" value="Unassembled WGS sequence"/>
</dbReference>